<keyword evidence="3" id="KW-1185">Reference proteome</keyword>
<gene>
    <name evidence="2" type="ORF">C2845_PM05G01440</name>
</gene>
<comment type="caution">
    <text evidence="2">The sequence shown here is derived from an EMBL/GenBank/DDBJ whole genome shotgun (WGS) entry which is preliminary data.</text>
</comment>
<dbReference type="AlphaFoldDB" id="A0A3L6SYN2"/>
<protein>
    <submittedName>
        <fullName evidence="2">Uncharacterized protein</fullName>
    </submittedName>
</protein>
<feature type="region of interest" description="Disordered" evidence="1">
    <location>
        <begin position="46"/>
        <end position="68"/>
    </location>
</feature>
<accession>A0A3L6SYN2</accession>
<organism evidence="2 3">
    <name type="scientific">Panicum miliaceum</name>
    <name type="common">Proso millet</name>
    <name type="synonym">Broomcorn millet</name>
    <dbReference type="NCBI Taxonomy" id="4540"/>
    <lineage>
        <taxon>Eukaryota</taxon>
        <taxon>Viridiplantae</taxon>
        <taxon>Streptophyta</taxon>
        <taxon>Embryophyta</taxon>
        <taxon>Tracheophyta</taxon>
        <taxon>Spermatophyta</taxon>
        <taxon>Magnoliopsida</taxon>
        <taxon>Liliopsida</taxon>
        <taxon>Poales</taxon>
        <taxon>Poaceae</taxon>
        <taxon>PACMAD clade</taxon>
        <taxon>Panicoideae</taxon>
        <taxon>Panicodae</taxon>
        <taxon>Paniceae</taxon>
        <taxon>Panicinae</taxon>
        <taxon>Panicum</taxon>
        <taxon>Panicum sect. Panicum</taxon>
    </lineage>
</organism>
<proteinExistence type="predicted"/>
<dbReference type="EMBL" id="PQIB02000003">
    <property type="protein sequence ID" value="RLN28786.1"/>
    <property type="molecule type" value="Genomic_DNA"/>
</dbReference>
<sequence length="68" mass="7062">MIESDRFVAAHNARARAAAAASPASIIFLHRYGDAPSVVSLESCSGDLPGAGRQSPPPSTSRVVCRKP</sequence>
<evidence type="ECO:0000313" key="3">
    <source>
        <dbReference type="Proteomes" id="UP000275267"/>
    </source>
</evidence>
<reference evidence="3" key="1">
    <citation type="journal article" date="2019" name="Nat. Commun.">
        <title>The genome of broomcorn millet.</title>
        <authorList>
            <person name="Zou C."/>
            <person name="Miki D."/>
            <person name="Li D."/>
            <person name="Tang Q."/>
            <person name="Xiao L."/>
            <person name="Rajput S."/>
            <person name="Deng P."/>
            <person name="Jia W."/>
            <person name="Huang R."/>
            <person name="Zhang M."/>
            <person name="Sun Y."/>
            <person name="Hu J."/>
            <person name="Fu X."/>
            <person name="Schnable P.S."/>
            <person name="Li F."/>
            <person name="Zhang H."/>
            <person name="Feng B."/>
            <person name="Zhu X."/>
            <person name="Liu R."/>
            <person name="Schnable J.C."/>
            <person name="Zhu J.-K."/>
            <person name="Zhang H."/>
        </authorList>
    </citation>
    <scope>NUCLEOTIDE SEQUENCE [LARGE SCALE GENOMIC DNA]</scope>
</reference>
<evidence type="ECO:0000256" key="1">
    <source>
        <dbReference type="SAM" id="MobiDB-lite"/>
    </source>
</evidence>
<dbReference type="Proteomes" id="UP000275267">
    <property type="component" value="Unassembled WGS sequence"/>
</dbReference>
<name>A0A3L6SYN2_PANMI</name>
<evidence type="ECO:0000313" key="2">
    <source>
        <dbReference type="EMBL" id="RLN28786.1"/>
    </source>
</evidence>